<evidence type="ECO:0000313" key="2">
    <source>
        <dbReference type="Proteomes" id="UP000630805"/>
    </source>
</evidence>
<dbReference type="RefSeq" id="WP_176863010.1">
    <property type="nucleotide sequence ID" value="NZ_JABXWT010000002.1"/>
</dbReference>
<sequence>MKKMGLWLVVGAVVLMGAYIRLAPSDPGRWHVAPVGDVDRNDRGGVLRLVETGPDGLERLDAIARTSPRTRVLTGSVEEGVITYVTRTPVIGFPDYTTVQQDGDTLRIHGRLRFGRSDFGVNRGRVDGWLALLQP</sequence>
<dbReference type="EMBL" id="JABXWT010000002">
    <property type="protein sequence ID" value="NVO55500.1"/>
    <property type="molecule type" value="Genomic_DNA"/>
</dbReference>
<reference evidence="1 2" key="1">
    <citation type="submission" date="2020-06" db="EMBL/GenBank/DDBJ databases">
        <authorList>
            <person name="Cao W.R."/>
        </authorList>
    </citation>
    <scope>NUCLEOTIDE SEQUENCE [LARGE SCALE GENOMIC DNA]</scope>
    <source>
        <strain evidence="1 2">B1Z28</strain>
    </source>
</reference>
<comment type="caution">
    <text evidence="1">The sequence shown here is derived from an EMBL/GenBank/DDBJ whole genome shotgun (WGS) entry which is preliminary data.</text>
</comment>
<dbReference type="Proteomes" id="UP000630805">
    <property type="component" value="Unassembled WGS sequence"/>
</dbReference>
<proteinExistence type="predicted"/>
<dbReference type="InterPro" id="IPR010865">
    <property type="entry name" value="DUF1499"/>
</dbReference>
<gene>
    <name evidence="1" type="ORF">HW561_06835</name>
</gene>
<accession>A0ABX2PMZ0</accession>
<organism evidence="1 2">
    <name type="scientific">Ruegeria haliotis</name>
    <dbReference type="NCBI Taxonomy" id="2747601"/>
    <lineage>
        <taxon>Bacteria</taxon>
        <taxon>Pseudomonadati</taxon>
        <taxon>Pseudomonadota</taxon>
        <taxon>Alphaproteobacteria</taxon>
        <taxon>Rhodobacterales</taxon>
        <taxon>Roseobacteraceae</taxon>
        <taxon>Ruegeria</taxon>
    </lineage>
</organism>
<name>A0ABX2PMZ0_9RHOB</name>
<protein>
    <submittedName>
        <fullName evidence="1">DUF1499 domain-containing protein</fullName>
    </submittedName>
</protein>
<evidence type="ECO:0000313" key="1">
    <source>
        <dbReference type="EMBL" id="NVO55500.1"/>
    </source>
</evidence>
<keyword evidence="2" id="KW-1185">Reference proteome</keyword>
<dbReference type="Pfam" id="PF07386">
    <property type="entry name" value="DUF1499"/>
    <property type="match status" value="1"/>
</dbReference>